<protein>
    <submittedName>
        <fullName evidence="1">Uncharacterized protein</fullName>
    </submittedName>
</protein>
<name>A0A2T5U1F2_9SPHN</name>
<organism evidence="1 2">
    <name type="scientific">Sphingomonas faeni</name>
    <dbReference type="NCBI Taxonomy" id="185950"/>
    <lineage>
        <taxon>Bacteria</taxon>
        <taxon>Pseudomonadati</taxon>
        <taxon>Pseudomonadota</taxon>
        <taxon>Alphaproteobacteria</taxon>
        <taxon>Sphingomonadales</taxon>
        <taxon>Sphingomonadaceae</taxon>
        <taxon>Sphingomonas</taxon>
    </lineage>
</organism>
<comment type="caution">
    <text evidence="1">The sequence shown here is derived from an EMBL/GenBank/DDBJ whole genome shotgun (WGS) entry which is preliminary data.</text>
</comment>
<dbReference type="AlphaFoldDB" id="A0A2T5U1F2"/>
<sequence>MTVDISEKMGADTAQALLAGTINWKQYDGSRIASNASGGAVYLAMWGQLFAIPDAATFNTVFNNWNDIIVSDYLVAEMPRGPALSSGSFTAVSVTSPAQYLVTLGKKLWIPDPATVTRFNFRGPVTIPHLALDYIPTGANVS</sequence>
<reference evidence="1 2" key="1">
    <citation type="submission" date="2018-04" db="EMBL/GenBank/DDBJ databases">
        <title>Genomic Encyclopedia of Type Strains, Phase III (KMG-III): the genomes of soil and plant-associated and newly described type strains.</title>
        <authorList>
            <person name="Whitman W."/>
        </authorList>
    </citation>
    <scope>NUCLEOTIDE SEQUENCE [LARGE SCALE GENOMIC DNA]</scope>
    <source>
        <strain evidence="1 2">MA-olki</strain>
    </source>
</reference>
<evidence type="ECO:0000313" key="2">
    <source>
        <dbReference type="Proteomes" id="UP000244013"/>
    </source>
</evidence>
<dbReference type="EMBL" id="QAYE01000007">
    <property type="protein sequence ID" value="PTW45341.1"/>
    <property type="molecule type" value="Genomic_DNA"/>
</dbReference>
<dbReference type="GeneID" id="91006652"/>
<dbReference type="OrthoDB" id="2473949at2"/>
<proteinExistence type="predicted"/>
<gene>
    <name evidence="1" type="ORF">C8J25_10716</name>
</gene>
<dbReference type="RefSeq" id="WP_107954838.1">
    <property type="nucleotide sequence ID" value="NZ_QAYE01000007.1"/>
</dbReference>
<evidence type="ECO:0000313" key="1">
    <source>
        <dbReference type="EMBL" id="PTW45341.1"/>
    </source>
</evidence>
<dbReference type="Proteomes" id="UP000244013">
    <property type="component" value="Unassembled WGS sequence"/>
</dbReference>
<accession>A0A2T5U1F2</accession>